<dbReference type="AlphaFoldDB" id="A0AA40FGR6"/>
<organism evidence="2 3">
    <name type="scientific">Melipona bicolor</name>
    <dbReference type="NCBI Taxonomy" id="60889"/>
    <lineage>
        <taxon>Eukaryota</taxon>
        <taxon>Metazoa</taxon>
        <taxon>Ecdysozoa</taxon>
        <taxon>Arthropoda</taxon>
        <taxon>Hexapoda</taxon>
        <taxon>Insecta</taxon>
        <taxon>Pterygota</taxon>
        <taxon>Neoptera</taxon>
        <taxon>Endopterygota</taxon>
        <taxon>Hymenoptera</taxon>
        <taxon>Apocrita</taxon>
        <taxon>Aculeata</taxon>
        <taxon>Apoidea</taxon>
        <taxon>Anthophila</taxon>
        <taxon>Apidae</taxon>
        <taxon>Melipona</taxon>
    </lineage>
</organism>
<reference evidence="2" key="1">
    <citation type="submission" date="2021-10" db="EMBL/GenBank/DDBJ databases">
        <title>Melipona bicolor Genome sequencing and assembly.</title>
        <authorList>
            <person name="Araujo N.S."/>
            <person name="Arias M.C."/>
        </authorList>
    </citation>
    <scope>NUCLEOTIDE SEQUENCE</scope>
    <source>
        <strain evidence="2">USP_2M_L1-L4_2017</strain>
        <tissue evidence="2">Whole body</tissue>
    </source>
</reference>
<name>A0AA40FGR6_9HYME</name>
<protein>
    <submittedName>
        <fullName evidence="2">Uncharacterized protein</fullName>
    </submittedName>
</protein>
<accession>A0AA40FGR6</accession>
<keyword evidence="3" id="KW-1185">Reference proteome</keyword>
<dbReference type="Proteomes" id="UP001177670">
    <property type="component" value="Unassembled WGS sequence"/>
</dbReference>
<evidence type="ECO:0000313" key="3">
    <source>
        <dbReference type="Proteomes" id="UP001177670"/>
    </source>
</evidence>
<dbReference type="EMBL" id="JAHYIQ010000041">
    <property type="protein sequence ID" value="KAK1118740.1"/>
    <property type="molecule type" value="Genomic_DNA"/>
</dbReference>
<evidence type="ECO:0000256" key="1">
    <source>
        <dbReference type="SAM" id="MobiDB-lite"/>
    </source>
</evidence>
<evidence type="ECO:0000313" key="2">
    <source>
        <dbReference type="EMBL" id="KAK1118740.1"/>
    </source>
</evidence>
<gene>
    <name evidence="2" type="ORF">K0M31_014742</name>
</gene>
<feature type="compositionally biased region" description="Basic and acidic residues" evidence="1">
    <location>
        <begin position="15"/>
        <end position="44"/>
    </location>
</feature>
<comment type="caution">
    <text evidence="2">The sequence shown here is derived from an EMBL/GenBank/DDBJ whole genome shotgun (WGS) entry which is preliminary data.</text>
</comment>
<proteinExistence type="predicted"/>
<sequence>MFRDNEATSGATGEKGTKTDEVASKIEKEKGRGERNGSQEKGEVADLELPRSSGRLHPASSCAPREKDTLCSLVGRGFTKSFKFVRTVYELDVVKGCRPRSTGFSLAASGTTSPIRVIPPRVSCLENHITRLPVPRFSLLTFHQTCLHLTEGIS</sequence>
<feature type="region of interest" description="Disordered" evidence="1">
    <location>
        <begin position="1"/>
        <end position="66"/>
    </location>
</feature>